<organism evidence="1 2">
    <name type="scientific">Lapidilactobacillus dextrinicus</name>
    <dbReference type="NCBI Taxonomy" id="51664"/>
    <lineage>
        <taxon>Bacteria</taxon>
        <taxon>Bacillati</taxon>
        <taxon>Bacillota</taxon>
        <taxon>Bacilli</taxon>
        <taxon>Lactobacillales</taxon>
        <taxon>Lactobacillaceae</taxon>
        <taxon>Lapidilactobacillus</taxon>
    </lineage>
</organism>
<evidence type="ECO:0000313" key="1">
    <source>
        <dbReference type="EMBL" id="HJE14534.1"/>
    </source>
</evidence>
<dbReference type="EMBL" id="DYXY01000011">
    <property type="protein sequence ID" value="HJE14534.1"/>
    <property type="molecule type" value="Genomic_DNA"/>
</dbReference>
<reference evidence="1" key="1">
    <citation type="journal article" date="2021" name="PeerJ">
        <title>Extensive microbial diversity within the chicken gut microbiome revealed by metagenomics and culture.</title>
        <authorList>
            <person name="Gilroy R."/>
            <person name="Ravi A."/>
            <person name="Getino M."/>
            <person name="Pursley I."/>
            <person name="Horton D.L."/>
            <person name="Alikhan N.F."/>
            <person name="Baker D."/>
            <person name="Gharbi K."/>
            <person name="Hall N."/>
            <person name="Watson M."/>
            <person name="Adriaenssens E.M."/>
            <person name="Foster-Nyarko E."/>
            <person name="Jarju S."/>
            <person name="Secka A."/>
            <person name="Antonio M."/>
            <person name="Oren A."/>
            <person name="Chaudhuri R.R."/>
            <person name="La Ragione R."/>
            <person name="Hildebrand F."/>
            <person name="Pallen M.J."/>
        </authorList>
    </citation>
    <scope>NUCLEOTIDE SEQUENCE</scope>
    <source>
        <strain evidence="1">CHK173-2119</strain>
    </source>
</reference>
<sequence>MDRAVYGHIEKLLRDYPKTDKLIKDKQESIMYPFYERDDNIGGGKRNTPSNRTETMIITIADDKYIQNLKAVKSVIDDCLARCDNDTVRIINELYFKSHSPETITSLSIKLHTSRTSISRKRTAVFKAIQLQLGW</sequence>
<comment type="caution">
    <text evidence="1">The sequence shown here is derived from an EMBL/GenBank/DDBJ whole genome shotgun (WGS) entry which is preliminary data.</text>
</comment>
<accession>A0A921DUS8</accession>
<dbReference type="NCBIfam" id="TIGR01636">
    <property type="entry name" value="phage_rinA"/>
    <property type="match status" value="1"/>
</dbReference>
<gene>
    <name evidence="1" type="ORF">K8W17_00450</name>
</gene>
<dbReference type="InterPro" id="IPR006523">
    <property type="entry name" value="RinA"/>
</dbReference>
<dbReference type="Proteomes" id="UP000774947">
    <property type="component" value="Unassembled WGS sequence"/>
</dbReference>
<proteinExistence type="predicted"/>
<protein>
    <submittedName>
        <fullName evidence="1">Transcriptional regulator</fullName>
    </submittedName>
</protein>
<evidence type="ECO:0000313" key="2">
    <source>
        <dbReference type="Proteomes" id="UP000774947"/>
    </source>
</evidence>
<dbReference type="AlphaFoldDB" id="A0A921DUS8"/>
<name>A0A921DUS8_9LACO</name>
<reference evidence="1" key="2">
    <citation type="submission" date="2021-09" db="EMBL/GenBank/DDBJ databases">
        <authorList>
            <person name="Gilroy R."/>
        </authorList>
    </citation>
    <scope>NUCLEOTIDE SEQUENCE</scope>
    <source>
        <strain evidence="1">CHK173-2119</strain>
    </source>
</reference>